<dbReference type="Gene3D" id="2.120.10.30">
    <property type="entry name" value="TolB, C-terminal domain"/>
    <property type="match status" value="1"/>
</dbReference>
<dbReference type="Gene3D" id="1.20.1270.390">
    <property type="match status" value="1"/>
</dbReference>
<dbReference type="eggNOG" id="arCOG02559">
    <property type="taxonomic scope" value="Archaea"/>
</dbReference>
<dbReference type="Pfam" id="PF08308">
    <property type="entry name" value="PEGA"/>
    <property type="match status" value="7"/>
</dbReference>
<evidence type="ECO:0000313" key="8">
    <source>
        <dbReference type="Proteomes" id="UP000001488"/>
    </source>
</evidence>
<dbReference type="SMART" id="SM00560">
    <property type="entry name" value="LamGL"/>
    <property type="match status" value="1"/>
</dbReference>
<dbReference type="Gene3D" id="2.60.40.1120">
    <property type="entry name" value="Carboxypeptidase-like, regulatory domain"/>
    <property type="match status" value="3"/>
</dbReference>
<dbReference type="SUPFAM" id="SSF50998">
    <property type="entry name" value="Quinoprotein alcohol dehydrogenase-like"/>
    <property type="match status" value="2"/>
</dbReference>
<dbReference type="SMART" id="SM00159">
    <property type="entry name" value="PTX"/>
    <property type="match status" value="1"/>
</dbReference>
<dbReference type="CDD" id="cd06503">
    <property type="entry name" value="ATP-synt_Fo_b"/>
    <property type="match status" value="2"/>
</dbReference>
<protein>
    <submittedName>
        <fullName evidence="7">WD40-domain containing protein</fullName>
    </submittedName>
</protein>
<feature type="domain" description="Pentraxin (PTX)" evidence="5">
    <location>
        <begin position="463"/>
        <end position="665"/>
    </location>
</feature>
<evidence type="ECO:0000256" key="4">
    <source>
        <dbReference type="SAM" id="Phobius"/>
    </source>
</evidence>
<feature type="coiled-coil region" evidence="3">
    <location>
        <begin position="2388"/>
        <end position="2424"/>
    </location>
</feature>
<dbReference type="NCBIfam" id="TIGR02608">
    <property type="entry name" value="delta_60_rpt"/>
    <property type="match status" value="4"/>
</dbReference>
<dbReference type="InterPro" id="IPR011042">
    <property type="entry name" value="6-blade_b-propeller_TolB-like"/>
</dbReference>
<dbReference type="Pfam" id="PF13360">
    <property type="entry name" value="PQQ_2"/>
    <property type="match status" value="1"/>
</dbReference>
<evidence type="ECO:0000256" key="3">
    <source>
        <dbReference type="SAM" id="Coils"/>
    </source>
</evidence>
<dbReference type="InterPro" id="IPR013431">
    <property type="entry name" value="Delta_60_rpt"/>
</dbReference>
<feature type="coiled-coil region" evidence="3">
    <location>
        <begin position="2620"/>
        <end position="2647"/>
    </location>
</feature>
<reference evidence="7 8" key="1">
    <citation type="journal article" date="2007" name="Genome Biol.">
        <title>Genome analysis and genome-wide proteomics of Thermococcus gammatolerans, the most radioresistant organism known amongst the Archaea.</title>
        <authorList>
            <person name="Zivanovic Y."/>
            <person name="Armengaud J."/>
            <person name="Lagorce A."/>
            <person name="Leplat C."/>
            <person name="Guerin P."/>
            <person name="Dutertre M."/>
            <person name="Anthouard V."/>
            <person name="Forterre P."/>
            <person name="Wincker P."/>
            <person name="Confalonieri F."/>
        </authorList>
    </citation>
    <scope>NUCLEOTIDE SEQUENCE [LARGE SCALE GENOMIC DNA]</scope>
    <source>
        <strain evidence="8">DSM 15229 / JCM 11827 / EJ3</strain>
    </source>
</reference>
<dbReference type="Gene3D" id="2.130.10.10">
    <property type="entry name" value="YVTN repeat-like/Quinoprotein amine dehydrogenase"/>
    <property type="match status" value="1"/>
</dbReference>
<keyword evidence="1" id="KW-0732">Signal</keyword>
<sequence>MNMRKYLVVIWVVLLISSLIPPTQNQSGLVSAGTVDYKYKYVFPLVHLKSLWGPSWYGSGIVVYATDPDTVIIIDGNFNGLDDSDTEVQLTAGERVYIGDFPDVSSDFKKIYWDRDPIALYSNKPIQVEFYYLSADFGDYEDGGLEYSVPMPGTRLLGANVRWLYITPFSQDATVYINGEYAGNVKFGDVMIRNFTTPQTVVITSDEPVVAVAAYGDADDRSRTYAFPLMPPMTGKFLIPCSEKEYATDANAVEVNEYYVVVNSNGQIVKNESLPTDPEVLSLSDSAVFVFRTYYYKDPWGNDAPRYAMSATAVKPAENSTLFGFIYPVGTHTVNHELVFYAESDVKIYKDYGINGTIDYVGTLPGGHIYRFSDRADNPSEATAIYIVGNISGDYIRIGGWAGQIEGASEIGSSPLLTPSSFQQDQIDLNRGLVAYYSFDHCDARDDSGNGHDGTIYGNPECIDGVIGKAFEFQEYGDRIKLPHADLDGLKYVTVNFWIKTTNGVQGILTGANYDWDNEFLIFMGTVPSDPMYEEYMGRIKFHIHGKSIMYSPPINDDNWKMVTVVVTPTSSKIYINGNLVNQSDEGSGDGIKIAEDGLWIGNDQDCVGGCWDSSQQLKGLLDEVRIYNRALSEGEVKALYEQGVGKVVEYLTPEDLSLWKYYREVTIKEQSGETLENFQVLIELDSTNFDFSKAKPDGSDIRIVDENGNFLPYWIEEWNLTAKRAKIWTIIPRIPANGEVKLRLYYGNPNAQSRSDGDKVFEFFDDFITLTKNKWKTSYAKATVTTYDGDSVVKISETDNTKNNILYAPVDLTVPFIIEMRGIQPLQYYRNDQEGLGVFSDGFDDGGHPFNGYLGESSPYPDGTWTITKFKGDGSYVNLKEGEGSPNLENWRILKLAINKEGIIKYCVDNWCQSAQDGEFTTFKYIMIWTDNEDPNKPFYADWIFVRKYAPKDPIATVGEELKVKKPPYWVRSYGGSNEDVINDVKTLPDGSIIAVGYTKSSGAGGNDVLVMRLSSDGKIIWAKTYGSSGSEEAYAVAVAPNGDIIVAGYTNSSGAGGKDIWLLRLDENGGIRWQKTYGGSNDEVAKDVYVLSSGDILVAGVTNSYGAGDNDLWMLKLNSDGDILWQKSYGGSSSDSSTNGLDYGRVIVAGSPDGYTYLIGDTTSFGAGGGDVWVLKLDSSGNVLWQKTYGGSQWERPQDVAVTDTGDLIIAAWSYSFGVGKDDLWVLYLDENGSIKWQKTYGGSNYDYANGIHLTSTGDIIVTGGTTSFGNGYTDFWALNIDKNGNVKWQKTYGGSDWDEATAVAIADNGDVIVAGRTDSFGAGSYDVWVLRLPPDGNLLYCDLCSNSNASISTPNVQVSDSSATVQDTNANVQTTYASPGSVDLTVETQYISIGTLSVTTNPSGAEVYINGTYAGTTPLTTNLSVGTYEVTLKKENYTDYKTTVTIKPGGKTALSVNLTPTISHLTIKSDPSGASVYINGTYKGETPLTLDLMAGTYTIKLSKEDYKDYTTTITLSPGENKTLNIKLTPLPAHLTINSNPSGAGVYINGTYRGVTPLTLTLQPGTYSLRVSKEGYDDYTTTITLQPNETRTISVDLTVAHGYLTVKTDPSGAEVYINGTYAGLTPIENLELSIGKYQLLLRKDGYEDYSTTVTIEADKTTVVSATLTPLPGTLDVYSTPSGADVYINGTWVGQTPLQNYKINAGVYTVKLTKFGYEEYTQTVEVSPGGKVTVNAVLQPLPVSLTVNSNPSGAKVYINGSYRGETPLTLSLFPGKYSIRVSKEGYTEYSTTITLNPGENRTLNVDLTLKPGYLAVHTTPSGAAVYLNGTYIGDTPIDGYPVSPGVYSLGIAKRGYVTYITKITVEADKTTEVTVTLTPSSAIHEGSGNVSWQWPSPSSVSTVDTTPDGKYVVVGSGNDVYLLEGNGSALWSFRAEDTISDVAITPDGSMVVAGSVDHNVYAFNRNGELLWMGTTKWEVWSVAVSDDGRYVVVGSRDASVYVFDGRTGELLWRYPSSGGIPSNAGVLDVEISGNYIAAGTQDGKLYLLGTDGTLLWSRVLPGEVRDIALSANAEYIAVGSYSDYVYLFTKSGGLLWTYYTGNDVGTVAITSNGNEVFAGNWNGHVYKLSKGGKLLWEKNLNNGGVTKVLLTPDGKYAIAGTQRGLVVLFDSEGNVIWANSLGSRVWDMTLARETGNVVIGADKVYYMNPIEEIQMKADAENAIQQAENLINYAVNHGINVSDAENMLNIAKSEYSSGLYSAAKEHADQAYNLTQEAISQAKEDAWSAIEDANETINQARTLGLNTSMAESLLSKALENYTGGYYPTAEEIARNAENAAMNLLKRYNASVAIENATEIIKMAKDAGANTTYAEDLLNQAREALNSGDYTKAQELAEQAKLAAMKAEAEAVIKDAETTINETVEKGIDVSEAQSLLNQAKEALNNGEYKQAKEYAQKAKESCLNTLAQVRTQATESINAANQSIVKAEGLITSAEDAGIDTKTYEDKLNKAREMLSTAVDLYNAGRYTDAITKAESARTKAEAVVSSLNDKLQSYREEALNRIAEANETITWAVKHGLDVGNAKNVLNEAVEKLRGGLYLEASTLATQALSMANKTVENYRIEAENEIKLANETIENVSKTLSTLEKLGFPVDEEKNKLQLAMSVLDSARTLYSEGKYPHATTNALKARNSALSILGDLKEVEKTYSENVINKVTANLTSLQNEGIGCPYGNSTLRLARERFNKDEYREALNLAVEALGAIDQCREEGTSLKKDIESVLSETEDMKKKGCPVSDIEESLNKALEYLKAGNFTASRGELQNAGNTLNERENKCNEVLADIDQARKAIDSAKSLGLDPSEAENLLNEAVEKLRNGDFESAKSFALNAAEKARDVDGDGILNEEDPFPSINNYILYGAAGIVLLLLITLVALLVRRQRLRRLYGSIVTTVNAALNGLIPEEAEENRKALESLLESANREYRKKNRSELQRIKEEVLTHIHAIEEKRREYSELKEAIIREIDSLLNPGQTTAETANPENSEE</sequence>
<dbReference type="InterPro" id="IPR001680">
    <property type="entry name" value="WD40_rpt"/>
</dbReference>
<keyword evidence="8" id="KW-1185">Reference proteome</keyword>
<evidence type="ECO:0000313" key="7">
    <source>
        <dbReference type="EMBL" id="ACS33472.1"/>
    </source>
</evidence>
<dbReference type="SUPFAM" id="SSF49899">
    <property type="entry name" value="Concanavalin A-like lectins/glucanases"/>
    <property type="match status" value="1"/>
</dbReference>
<dbReference type="SMART" id="SM00564">
    <property type="entry name" value="PQQ"/>
    <property type="match status" value="7"/>
</dbReference>
<dbReference type="eggNOG" id="arCOG03264">
    <property type="taxonomic scope" value="Archaea"/>
</dbReference>
<keyword evidence="4" id="KW-1133">Transmembrane helix</keyword>
<dbReference type="PANTHER" id="PTHR36194:SF1">
    <property type="entry name" value="S-LAYER-LIKE PROTEIN"/>
    <property type="match status" value="1"/>
</dbReference>
<dbReference type="STRING" id="593117.TGAM_0970"/>
<evidence type="ECO:0000256" key="1">
    <source>
        <dbReference type="ARBA" id="ARBA00022729"/>
    </source>
</evidence>
<dbReference type="InterPro" id="IPR018765">
    <property type="entry name" value="DUF2341"/>
</dbReference>
<dbReference type="InterPro" id="IPR013320">
    <property type="entry name" value="ConA-like_dom_sf"/>
</dbReference>
<dbReference type="EMBL" id="CP001398">
    <property type="protein sequence ID" value="ACS33472.1"/>
    <property type="molecule type" value="Genomic_DNA"/>
</dbReference>
<dbReference type="KEGG" id="tga:TGAM_0970"/>
<feature type="coiled-coil region" evidence="3">
    <location>
        <begin position="2955"/>
        <end position="3018"/>
    </location>
</feature>
<dbReference type="eggNOG" id="arCOG02491">
    <property type="taxonomic scope" value="Archaea"/>
</dbReference>
<dbReference type="PATRIC" id="fig|593117.10.peg.966"/>
<dbReference type="RefSeq" id="WP_015858586.1">
    <property type="nucleotide sequence ID" value="NC_012804.1"/>
</dbReference>
<dbReference type="SMART" id="SM00320">
    <property type="entry name" value="WD40"/>
    <property type="match status" value="7"/>
</dbReference>
<dbReference type="InterPro" id="IPR018391">
    <property type="entry name" value="PQQ_b-propeller_rpt"/>
</dbReference>
<gene>
    <name evidence="7" type="ordered locus">TGAM_0970</name>
</gene>
<feature type="domain" description="LamG-like jellyroll fold" evidence="6">
    <location>
        <begin position="491"/>
        <end position="635"/>
    </location>
</feature>
<dbReference type="GeneID" id="25393831"/>
<proteinExistence type="predicted"/>
<dbReference type="InterPro" id="IPR001759">
    <property type="entry name" value="PTX_dom"/>
</dbReference>
<dbReference type="InterPro" id="IPR013229">
    <property type="entry name" value="PEGA"/>
</dbReference>
<dbReference type="eggNOG" id="arCOG03512">
    <property type="taxonomic scope" value="Archaea"/>
</dbReference>
<dbReference type="PANTHER" id="PTHR36194">
    <property type="entry name" value="S-LAYER-LIKE PROTEIN"/>
    <property type="match status" value="1"/>
</dbReference>
<dbReference type="eggNOG" id="arCOG00388">
    <property type="taxonomic scope" value="Archaea"/>
</dbReference>
<dbReference type="InterPro" id="IPR015943">
    <property type="entry name" value="WD40/YVTN_repeat-like_dom_sf"/>
</dbReference>
<dbReference type="InterPro" id="IPR006558">
    <property type="entry name" value="LamG-like"/>
</dbReference>
<evidence type="ECO:0000259" key="5">
    <source>
        <dbReference type="SMART" id="SM00159"/>
    </source>
</evidence>
<organism evidence="7 8">
    <name type="scientific">Thermococcus gammatolerans (strain DSM 15229 / JCM 11827 / EJ3)</name>
    <dbReference type="NCBI Taxonomy" id="593117"/>
    <lineage>
        <taxon>Archaea</taxon>
        <taxon>Methanobacteriati</taxon>
        <taxon>Methanobacteriota</taxon>
        <taxon>Thermococci</taxon>
        <taxon>Thermococcales</taxon>
        <taxon>Thermococcaceae</taxon>
        <taxon>Thermococcus</taxon>
    </lineage>
</organism>
<dbReference type="eggNOG" id="arCOG00368">
    <property type="taxonomic scope" value="Archaea"/>
</dbReference>
<keyword evidence="4" id="KW-0812">Transmembrane</keyword>
<dbReference type="Pfam" id="PF13385">
    <property type="entry name" value="Laminin_G_3"/>
    <property type="match status" value="1"/>
</dbReference>
<feature type="transmembrane region" description="Helical" evidence="4">
    <location>
        <begin position="2909"/>
        <end position="2930"/>
    </location>
</feature>
<keyword evidence="3" id="KW-0175">Coiled coil</keyword>
<evidence type="ECO:0000259" key="6">
    <source>
        <dbReference type="SMART" id="SM00560"/>
    </source>
</evidence>
<dbReference type="OrthoDB" id="96213at2157"/>
<dbReference type="InterPro" id="IPR002372">
    <property type="entry name" value="PQQ_rpt_dom"/>
</dbReference>
<dbReference type="Proteomes" id="UP000001488">
    <property type="component" value="Chromosome"/>
</dbReference>
<feature type="coiled-coil region" evidence="3">
    <location>
        <begin position="2537"/>
        <end position="2568"/>
    </location>
</feature>
<dbReference type="Pfam" id="PF17164">
    <property type="entry name" value="DUF5122"/>
    <property type="match status" value="1"/>
</dbReference>
<dbReference type="Pfam" id="PF10102">
    <property type="entry name" value="DUF2341"/>
    <property type="match status" value="1"/>
</dbReference>
<name>C5A5G0_THEGJ</name>
<dbReference type="HOGENOM" id="CLU_225990_0_0_2"/>
<keyword evidence="4" id="KW-0472">Membrane</keyword>
<evidence type="ECO:0000256" key="2">
    <source>
        <dbReference type="ARBA" id="ARBA00023157"/>
    </source>
</evidence>
<keyword evidence="2" id="KW-1015">Disulfide bond</keyword>
<dbReference type="Gene3D" id="2.60.120.200">
    <property type="match status" value="1"/>
</dbReference>
<dbReference type="Gene3D" id="2.80.10.50">
    <property type="match status" value="1"/>
</dbReference>
<dbReference type="PaxDb" id="593117-TGAM_0970"/>
<accession>C5A5G0</accession>
<dbReference type="InterPro" id="IPR011047">
    <property type="entry name" value="Quinoprotein_ADH-like_sf"/>
</dbReference>